<gene>
    <name evidence="3" type="ORF">CTEN210_09630</name>
</gene>
<dbReference type="Proteomes" id="UP001054902">
    <property type="component" value="Unassembled WGS sequence"/>
</dbReference>
<feature type="transmembrane region" description="Helical" evidence="1">
    <location>
        <begin position="169"/>
        <end position="187"/>
    </location>
</feature>
<feature type="transmembrane region" description="Helical" evidence="1">
    <location>
        <begin position="114"/>
        <end position="132"/>
    </location>
</feature>
<evidence type="ECO:0000256" key="1">
    <source>
        <dbReference type="SAM" id="Phobius"/>
    </source>
</evidence>
<protein>
    <submittedName>
        <fullName evidence="3">Uncharacterized protein</fullName>
    </submittedName>
</protein>
<dbReference type="EMBL" id="BLLK01000046">
    <property type="protein sequence ID" value="GFH53154.1"/>
    <property type="molecule type" value="Genomic_DNA"/>
</dbReference>
<reference evidence="3 4" key="1">
    <citation type="journal article" date="2021" name="Sci. Rep.">
        <title>The genome of the diatom Chaetoceros tenuissimus carries an ancient integrated fragment of an extant virus.</title>
        <authorList>
            <person name="Hongo Y."/>
            <person name="Kimura K."/>
            <person name="Takaki Y."/>
            <person name="Yoshida Y."/>
            <person name="Baba S."/>
            <person name="Kobayashi G."/>
            <person name="Nagasaki K."/>
            <person name="Hano T."/>
            <person name="Tomaru Y."/>
        </authorList>
    </citation>
    <scope>NUCLEOTIDE SEQUENCE [LARGE SCALE GENOMIC DNA]</scope>
    <source>
        <strain evidence="3 4">NIES-3715</strain>
    </source>
</reference>
<evidence type="ECO:0000313" key="4">
    <source>
        <dbReference type="Proteomes" id="UP001054902"/>
    </source>
</evidence>
<keyword evidence="4" id="KW-1185">Reference proteome</keyword>
<organism evidence="3 4">
    <name type="scientific">Chaetoceros tenuissimus</name>
    <dbReference type="NCBI Taxonomy" id="426638"/>
    <lineage>
        <taxon>Eukaryota</taxon>
        <taxon>Sar</taxon>
        <taxon>Stramenopiles</taxon>
        <taxon>Ochrophyta</taxon>
        <taxon>Bacillariophyta</taxon>
        <taxon>Coscinodiscophyceae</taxon>
        <taxon>Chaetocerotophycidae</taxon>
        <taxon>Chaetocerotales</taxon>
        <taxon>Chaetocerotaceae</taxon>
        <taxon>Chaetoceros</taxon>
    </lineage>
</organism>
<comment type="caution">
    <text evidence="3">The sequence shown here is derived from an EMBL/GenBank/DDBJ whole genome shotgun (WGS) entry which is preliminary data.</text>
</comment>
<dbReference type="AlphaFoldDB" id="A0AAD3CWG0"/>
<keyword evidence="1" id="KW-0812">Transmembrane</keyword>
<accession>A0AAD3CWG0</accession>
<feature type="transmembrane region" description="Helical" evidence="1">
    <location>
        <begin position="337"/>
        <end position="357"/>
    </location>
</feature>
<keyword evidence="2" id="KW-0732">Signal</keyword>
<evidence type="ECO:0000256" key="2">
    <source>
        <dbReference type="SAM" id="SignalP"/>
    </source>
</evidence>
<feature type="signal peptide" evidence="2">
    <location>
        <begin position="1"/>
        <end position="17"/>
    </location>
</feature>
<feature type="transmembrane region" description="Helical" evidence="1">
    <location>
        <begin position="248"/>
        <end position="271"/>
    </location>
</feature>
<evidence type="ECO:0000313" key="3">
    <source>
        <dbReference type="EMBL" id="GFH53154.1"/>
    </source>
</evidence>
<name>A0AAD3CWG0_9STRA</name>
<feature type="transmembrane region" description="Helical" evidence="1">
    <location>
        <begin position="193"/>
        <end position="212"/>
    </location>
</feature>
<feature type="transmembrane region" description="Helical" evidence="1">
    <location>
        <begin position="138"/>
        <end position="157"/>
    </location>
</feature>
<sequence>MKFTTLSLFALLTTVQAFQSPVQRSNVYSLASPSNSFGFAPSIVSNSYKAFPLKMSEDEDMKDEIEEVVEEGVEKMKESIEDMSKNYDKLINKVKAVSPENVGKVRGRKQRVITGYRLSMALFAVFGAVIAALSRQPFYGTGPLLAAGVSYILIGAAQNDRLSSDTYKRLNIGLFEFGTVGLLAGYLMKLSPAWGIACFIGIVNSIKGYGYGLKGWVLQNNSAKDDLTEGMKGNIKTMTNIPNIKSAGYFLGTGAVGFLKVAKLLEVFNLIKDSANPNTIGTRLFRLSKLMILTIIMFTLKDAADRDRLEGTTFIELNFLSSITFAIWSTYEKITSPVGGLFAALSAFTAFNGITSLSKK</sequence>
<proteinExistence type="predicted"/>
<keyword evidence="1" id="KW-1133">Transmembrane helix</keyword>
<feature type="chain" id="PRO_5042131238" evidence="2">
    <location>
        <begin position="18"/>
        <end position="360"/>
    </location>
</feature>
<keyword evidence="1" id="KW-0472">Membrane</keyword>